<proteinExistence type="predicted"/>
<dbReference type="Proteomes" id="UP000029995">
    <property type="component" value="Unassembled WGS sequence"/>
</dbReference>
<organism evidence="1 2">
    <name type="scientific">Inquilinus limosus MP06</name>
    <dbReference type="NCBI Taxonomy" id="1398085"/>
    <lineage>
        <taxon>Bacteria</taxon>
        <taxon>Pseudomonadati</taxon>
        <taxon>Pseudomonadota</taxon>
        <taxon>Alphaproteobacteria</taxon>
        <taxon>Rhodospirillales</taxon>
        <taxon>Rhodospirillaceae</taxon>
        <taxon>Inquilinus</taxon>
    </lineage>
</organism>
<comment type="caution">
    <text evidence="1">The sequence shown here is derived from an EMBL/GenBank/DDBJ whole genome shotgun (WGS) entry which is preliminary data.</text>
</comment>
<dbReference type="RefSeq" id="WP_034848078.1">
    <property type="nucleotide sequence ID" value="NZ_JANX01000753.1"/>
</dbReference>
<dbReference type="EMBL" id="JANX01000753">
    <property type="protein sequence ID" value="KGM30635.1"/>
    <property type="molecule type" value="Genomic_DNA"/>
</dbReference>
<reference evidence="1 2" key="1">
    <citation type="submission" date="2014-01" db="EMBL/GenBank/DDBJ databases">
        <title>Genome sequence determination for a cystic fibrosis isolate, Inquilinus limosus.</title>
        <authorList>
            <person name="Pino M."/>
            <person name="Di Conza J."/>
            <person name="Gutkind G."/>
        </authorList>
    </citation>
    <scope>NUCLEOTIDE SEQUENCE [LARGE SCALE GENOMIC DNA]</scope>
    <source>
        <strain evidence="1 2">MP06</strain>
    </source>
</reference>
<sequence length="73" mass="7904">MAGHVGKADVAVLERFLADSATAAPSQYAFVRRGRVICFYADSAVALEVGAHCFPDREFSVIDVQARKVVLPH</sequence>
<evidence type="ECO:0000313" key="1">
    <source>
        <dbReference type="EMBL" id="KGM30635.1"/>
    </source>
</evidence>
<evidence type="ECO:0000313" key="2">
    <source>
        <dbReference type="Proteomes" id="UP000029995"/>
    </source>
</evidence>
<accession>A0A0A0CXW1</accession>
<protein>
    <submittedName>
        <fullName evidence="1">Uncharacterized protein</fullName>
    </submittedName>
</protein>
<name>A0A0A0CXW1_9PROT</name>
<gene>
    <name evidence="1" type="ORF">P409_31865</name>
</gene>
<dbReference type="OrthoDB" id="7360774at2"/>
<dbReference type="AlphaFoldDB" id="A0A0A0CXW1"/>